<keyword evidence="1" id="KW-1133">Transmembrane helix</keyword>
<sequence>MFLLQWINDYISTSKMDMTAEIEALYYVALLIISSIVIIGIAFSIFIITKLKKFINKIQKRIANEDNDGQD</sequence>
<feature type="transmembrane region" description="Helical" evidence="1">
    <location>
        <begin position="24"/>
        <end position="48"/>
    </location>
</feature>
<protein>
    <submittedName>
        <fullName evidence="2">Uncharacterized protein</fullName>
    </submittedName>
</protein>
<evidence type="ECO:0000256" key="1">
    <source>
        <dbReference type="SAM" id="Phobius"/>
    </source>
</evidence>
<keyword evidence="3" id="KW-1185">Reference proteome</keyword>
<dbReference type="RefSeq" id="WP_037289385.1">
    <property type="nucleotide sequence ID" value="NZ_JEOB01000004.1"/>
</dbReference>
<evidence type="ECO:0000313" key="2">
    <source>
        <dbReference type="EMBL" id="EXM38552.1"/>
    </source>
</evidence>
<organism evidence="2 3">
    <name type="scientific">Ruminococcus albus SY3</name>
    <dbReference type="NCBI Taxonomy" id="1341156"/>
    <lineage>
        <taxon>Bacteria</taxon>
        <taxon>Bacillati</taxon>
        <taxon>Bacillota</taxon>
        <taxon>Clostridia</taxon>
        <taxon>Eubacteriales</taxon>
        <taxon>Oscillospiraceae</taxon>
        <taxon>Ruminococcus</taxon>
    </lineage>
</organism>
<dbReference type="EMBL" id="JEOB01000004">
    <property type="protein sequence ID" value="EXM38552.1"/>
    <property type="molecule type" value="Genomic_DNA"/>
</dbReference>
<gene>
    <name evidence="2" type="ORF">RASY3_14660</name>
</gene>
<comment type="caution">
    <text evidence="2">The sequence shown here is derived from an EMBL/GenBank/DDBJ whole genome shotgun (WGS) entry which is preliminary data.</text>
</comment>
<reference evidence="2 3" key="1">
    <citation type="submission" date="2013-06" db="EMBL/GenBank/DDBJ databases">
        <title>Rumen cellulosomics: divergent fiber-degrading strategies revealed by comparative genome-wide analysis of six Ruminococcal strains.</title>
        <authorList>
            <person name="Dassa B."/>
            <person name="Borovok I."/>
            <person name="Lamed R."/>
            <person name="Flint H."/>
            <person name="Yeoman C.J."/>
            <person name="White B."/>
            <person name="Bayer E.A."/>
        </authorList>
    </citation>
    <scope>NUCLEOTIDE SEQUENCE [LARGE SCALE GENOMIC DNA]</scope>
    <source>
        <strain evidence="2 3">SY3</strain>
    </source>
</reference>
<name>A0A011UZE9_RUMAL</name>
<evidence type="ECO:0000313" key="3">
    <source>
        <dbReference type="Proteomes" id="UP000021369"/>
    </source>
</evidence>
<accession>A0A011UZE9</accession>
<dbReference type="AlphaFoldDB" id="A0A011UZE9"/>
<keyword evidence="1" id="KW-0812">Transmembrane</keyword>
<proteinExistence type="predicted"/>
<dbReference type="Proteomes" id="UP000021369">
    <property type="component" value="Unassembled WGS sequence"/>
</dbReference>
<keyword evidence="1" id="KW-0472">Membrane</keyword>